<sequence length="75" mass="8720">MSSDEVIVIFSKTCYRSKNSCDLRLYSMTLMTFSCQGYSVTCAKHIHSTDRAHNSGEQRLYWCPFESLSDQPDRR</sequence>
<name>A0AAD5QNL1_PARTN</name>
<comment type="caution">
    <text evidence="1">The sequence shown here is derived from an EMBL/GenBank/DDBJ whole genome shotgun (WGS) entry which is preliminary data.</text>
</comment>
<evidence type="ECO:0000313" key="1">
    <source>
        <dbReference type="EMBL" id="KAJ1353201.1"/>
    </source>
</evidence>
<accession>A0AAD5QNL1</accession>
<dbReference type="AlphaFoldDB" id="A0AAD5QNL1"/>
<dbReference type="EMBL" id="JAHQIW010001633">
    <property type="protein sequence ID" value="KAJ1353201.1"/>
    <property type="molecule type" value="Genomic_DNA"/>
</dbReference>
<reference evidence="1" key="1">
    <citation type="submission" date="2021-06" db="EMBL/GenBank/DDBJ databases">
        <title>Parelaphostrongylus tenuis whole genome reference sequence.</title>
        <authorList>
            <person name="Garwood T.J."/>
            <person name="Larsen P.A."/>
            <person name="Fountain-Jones N.M."/>
            <person name="Garbe J.R."/>
            <person name="Macchietto M.G."/>
            <person name="Kania S.A."/>
            <person name="Gerhold R.W."/>
            <person name="Richards J.E."/>
            <person name="Wolf T.M."/>
        </authorList>
    </citation>
    <scope>NUCLEOTIDE SEQUENCE</scope>
    <source>
        <strain evidence="1">MNPRO001-30</strain>
        <tissue evidence="1">Meninges</tissue>
    </source>
</reference>
<dbReference type="Proteomes" id="UP001196413">
    <property type="component" value="Unassembled WGS sequence"/>
</dbReference>
<proteinExistence type="predicted"/>
<evidence type="ECO:0000313" key="2">
    <source>
        <dbReference type="Proteomes" id="UP001196413"/>
    </source>
</evidence>
<organism evidence="1 2">
    <name type="scientific">Parelaphostrongylus tenuis</name>
    <name type="common">Meningeal worm</name>
    <dbReference type="NCBI Taxonomy" id="148309"/>
    <lineage>
        <taxon>Eukaryota</taxon>
        <taxon>Metazoa</taxon>
        <taxon>Ecdysozoa</taxon>
        <taxon>Nematoda</taxon>
        <taxon>Chromadorea</taxon>
        <taxon>Rhabditida</taxon>
        <taxon>Rhabditina</taxon>
        <taxon>Rhabditomorpha</taxon>
        <taxon>Strongyloidea</taxon>
        <taxon>Metastrongylidae</taxon>
        <taxon>Parelaphostrongylus</taxon>
    </lineage>
</organism>
<protein>
    <submittedName>
        <fullName evidence="1">Uncharacterized protein</fullName>
    </submittedName>
</protein>
<keyword evidence="2" id="KW-1185">Reference proteome</keyword>
<gene>
    <name evidence="1" type="ORF">KIN20_009788</name>
</gene>